<organism evidence="13 14">
    <name type="scientific">Fusarium tjaetaba</name>
    <dbReference type="NCBI Taxonomy" id="1567544"/>
    <lineage>
        <taxon>Eukaryota</taxon>
        <taxon>Fungi</taxon>
        <taxon>Dikarya</taxon>
        <taxon>Ascomycota</taxon>
        <taxon>Pezizomycotina</taxon>
        <taxon>Sordariomycetes</taxon>
        <taxon>Hypocreomycetidae</taxon>
        <taxon>Hypocreales</taxon>
        <taxon>Nectriaceae</taxon>
        <taxon>Fusarium</taxon>
        <taxon>Fusarium fujikuroi species complex</taxon>
    </lineage>
</organism>
<evidence type="ECO:0000256" key="6">
    <source>
        <dbReference type="ARBA" id="ARBA00022816"/>
    </source>
</evidence>
<evidence type="ECO:0000313" key="13">
    <source>
        <dbReference type="EMBL" id="KAF5617100.1"/>
    </source>
</evidence>
<dbReference type="GO" id="GO:0005198">
    <property type="term" value="F:structural molecule activity"/>
    <property type="evidence" value="ECO:0007669"/>
    <property type="project" value="InterPro"/>
</dbReference>
<evidence type="ECO:0000256" key="8">
    <source>
        <dbReference type="ARBA" id="ARBA00023010"/>
    </source>
</evidence>
<dbReference type="AlphaFoldDB" id="A0A8H5QKV4"/>
<dbReference type="SUPFAM" id="SSF50978">
    <property type="entry name" value="WD40 repeat-like"/>
    <property type="match status" value="1"/>
</dbReference>
<evidence type="ECO:0000256" key="2">
    <source>
        <dbReference type="ARBA" id="ARBA00010102"/>
    </source>
</evidence>
<comment type="similarity">
    <text evidence="2">Belongs to the WD repeat SEC13 family.</text>
</comment>
<dbReference type="GO" id="GO:0051028">
    <property type="term" value="P:mRNA transport"/>
    <property type="evidence" value="ECO:0007669"/>
    <property type="project" value="UniProtKB-KW"/>
</dbReference>
<feature type="region of interest" description="Disordered" evidence="12">
    <location>
        <begin position="311"/>
        <end position="379"/>
    </location>
</feature>
<dbReference type="PANTHER" id="PTHR11024:SF3">
    <property type="entry name" value="NUCLEOPORIN SEH1"/>
    <property type="match status" value="1"/>
</dbReference>
<dbReference type="PANTHER" id="PTHR11024">
    <property type="entry name" value="NUCLEAR PORE COMPLEX PROTEIN SEC13 / SEH1 FAMILY MEMBER"/>
    <property type="match status" value="1"/>
</dbReference>
<accession>A0A8H5QKV4</accession>
<dbReference type="InterPro" id="IPR015943">
    <property type="entry name" value="WD40/YVTN_repeat-like_dom_sf"/>
</dbReference>
<dbReference type="SMART" id="SM00320">
    <property type="entry name" value="WD40"/>
    <property type="match status" value="4"/>
</dbReference>
<dbReference type="GO" id="GO:0031080">
    <property type="term" value="C:nuclear pore outer ring"/>
    <property type="evidence" value="ECO:0007669"/>
    <property type="project" value="TreeGrafter"/>
</dbReference>
<dbReference type="Gene3D" id="2.130.10.10">
    <property type="entry name" value="YVTN repeat-like/Quinoprotein amine dehydrogenase"/>
    <property type="match status" value="1"/>
</dbReference>
<dbReference type="EMBL" id="JAAQRI010000359">
    <property type="protein sequence ID" value="KAF5617100.1"/>
    <property type="molecule type" value="Genomic_DNA"/>
</dbReference>
<keyword evidence="9" id="KW-0906">Nuclear pore complex</keyword>
<dbReference type="GO" id="GO:0035859">
    <property type="term" value="C:Seh1-associated complex"/>
    <property type="evidence" value="ECO:0007669"/>
    <property type="project" value="TreeGrafter"/>
</dbReference>
<evidence type="ECO:0000256" key="9">
    <source>
        <dbReference type="ARBA" id="ARBA00023132"/>
    </source>
</evidence>
<keyword evidence="8" id="KW-0811">Translocation</keyword>
<evidence type="ECO:0000256" key="1">
    <source>
        <dbReference type="ARBA" id="ARBA00004567"/>
    </source>
</evidence>
<evidence type="ECO:0000256" key="3">
    <source>
        <dbReference type="ARBA" id="ARBA00022448"/>
    </source>
</evidence>
<dbReference type="GO" id="GO:0015031">
    <property type="term" value="P:protein transport"/>
    <property type="evidence" value="ECO:0007669"/>
    <property type="project" value="UniProtKB-KW"/>
</dbReference>
<keyword evidence="10" id="KW-0539">Nucleus</keyword>
<dbReference type="InterPro" id="IPR001680">
    <property type="entry name" value="WD40_rpt"/>
</dbReference>
<keyword evidence="14" id="KW-1185">Reference proteome</keyword>
<evidence type="ECO:0000256" key="5">
    <source>
        <dbReference type="ARBA" id="ARBA00022737"/>
    </source>
</evidence>
<dbReference type="OrthoDB" id="5566198at2759"/>
<dbReference type="RefSeq" id="XP_037200179.1">
    <property type="nucleotide sequence ID" value="XM_037345846.1"/>
</dbReference>
<dbReference type="GeneID" id="59298116"/>
<dbReference type="GO" id="GO:1904263">
    <property type="term" value="P:positive regulation of TORC1 signaling"/>
    <property type="evidence" value="ECO:0007669"/>
    <property type="project" value="TreeGrafter"/>
</dbReference>
<dbReference type="PROSITE" id="PS50082">
    <property type="entry name" value="WD_REPEATS_2"/>
    <property type="match status" value="1"/>
</dbReference>
<name>A0A8H5QKV4_9HYPO</name>
<dbReference type="InterPro" id="IPR036322">
    <property type="entry name" value="WD40_repeat_dom_sf"/>
</dbReference>
<reference evidence="13 14" key="1">
    <citation type="submission" date="2020-05" db="EMBL/GenBank/DDBJ databases">
        <title>Identification and distribution of gene clusters putatively required for synthesis of sphingolipid metabolism inhibitors in phylogenetically diverse species of the filamentous fungus Fusarium.</title>
        <authorList>
            <person name="Kim H.-S."/>
            <person name="Busman M."/>
            <person name="Brown D.W."/>
            <person name="Divon H."/>
            <person name="Uhlig S."/>
            <person name="Proctor R.H."/>
        </authorList>
    </citation>
    <scope>NUCLEOTIDE SEQUENCE [LARGE SCALE GENOMIC DNA]</scope>
    <source>
        <strain evidence="13 14">NRRL 66243</strain>
    </source>
</reference>
<keyword evidence="5" id="KW-0677">Repeat</keyword>
<evidence type="ECO:0000256" key="7">
    <source>
        <dbReference type="ARBA" id="ARBA00022927"/>
    </source>
</evidence>
<comment type="subcellular location">
    <subcellularLocation>
        <location evidence="1">Nucleus</location>
        <location evidence="1">Nuclear pore complex</location>
    </subcellularLocation>
</comment>
<comment type="caution">
    <text evidence="13">The sequence shown here is derived from an EMBL/GenBank/DDBJ whole genome shotgun (WGS) entry which is preliminary data.</text>
</comment>
<evidence type="ECO:0000256" key="11">
    <source>
        <dbReference type="PROSITE-ProRule" id="PRU00221"/>
    </source>
</evidence>
<proteinExistence type="inferred from homology"/>
<evidence type="ECO:0000313" key="14">
    <source>
        <dbReference type="Proteomes" id="UP000530670"/>
    </source>
</evidence>
<feature type="compositionally biased region" description="Low complexity" evidence="12">
    <location>
        <begin position="356"/>
        <end position="366"/>
    </location>
</feature>
<evidence type="ECO:0008006" key="15">
    <source>
        <dbReference type="Google" id="ProtNLM"/>
    </source>
</evidence>
<sequence length="445" mass="49142">MTASIPPSPGEETPAFDLNLQHGHKDLVQAVAFNTYGDRCATGSVDGKIRVFNRHKDGTWRLCDTWTAHGGEIIEIQWLPATVYPNLIASLGIEGWFRLWAEDPSAAPGRRFCTGRAGNGKPAFDTRSNKAPYRSFSMKHNEETRHTYLALLATDGRLTVYENDQPENLSEYASIDEFSVAPKPNRGEELAFRVRFDPNPEPCYTALRAGVPSDSLGLVVAAMDTVKVYRSRDIVATSIGVQQTQKEFYLAVELTGHRGLVRDVAWAAGNIRGYDVIATACQDGYARVFRIETPYSEDDGKSWSAADLLRSAPHMSTRDSTPQARTNGTATPTEKQASTPQLQPSHSYHQHQHHTSGLSASLAKSGSHNDRQWSGQPGQVKHNFHEISKLDNHRTPVWRVGFDDDGHILGSTGDDGRLLCYRQTPNGAWAKSSELAVQKARMATP</sequence>
<feature type="repeat" description="WD" evidence="11">
    <location>
        <begin position="21"/>
        <end position="53"/>
    </location>
</feature>
<keyword evidence="3" id="KW-0813">Transport</keyword>
<keyword evidence="7" id="KW-0653">Protein transport</keyword>
<dbReference type="Proteomes" id="UP000530670">
    <property type="component" value="Unassembled WGS sequence"/>
</dbReference>
<dbReference type="Pfam" id="PF00400">
    <property type="entry name" value="WD40"/>
    <property type="match status" value="2"/>
</dbReference>
<gene>
    <name evidence="13" type="ORF">FTJAE_12768</name>
</gene>
<keyword evidence="6" id="KW-0509">mRNA transport</keyword>
<evidence type="ECO:0000256" key="10">
    <source>
        <dbReference type="ARBA" id="ARBA00023242"/>
    </source>
</evidence>
<evidence type="ECO:0000256" key="12">
    <source>
        <dbReference type="SAM" id="MobiDB-lite"/>
    </source>
</evidence>
<keyword evidence="4 11" id="KW-0853">WD repeat</keyword>
<evidence type="ECO:0000256" key="4">
    <source>
        <dbReference type="ARBA" id="ARBA00022574"/>
    </source>
</evidence>
<feature type="compositionally biased region" description="Polar residues" evidence="12">
    <location>
        <begin position="318"/>
        <end position="339"/>
    </location>
</feature>
<dbReference type="InterPro" id="IPR037363">
    <property type="entry name" value="Sec13/Seh1_fam"/>
</dbReference>
<dbReference type="GO" id="GO:0034198">
    <property type="term" value="P:cellular response to amino acid starvation"/>
    <property type="evidence" value="ECO:0007669"/>
    <property type="project" value="TreeGrafter"/>
</dbReference>
<protein>
    <recommendedName>
        <fullName evidence="15">Nuclear pore protein</fullName>
    </recommendedName>
</protein>